<dbReference type="GO" id="GO:0120159">
    <property type="term" value="F:rRNA pseudouridine synthase activity"/>
    <property type="evidence" value="ECO:0007669"/>
    <property type="project" value="UniProtKB-ARBA"/>
</dbReference>
<dbReference type="OrthoDB" id="9807213at2"/>
<dbReference type="SMART" id="SM00363">
    <property type="entry name" value="S4"/>
    <property type="match status" value="1"/>
</dbReference>
<dbReference type="InterPro" id="IPR006145">
    <property type="entry name" value="PsdUridine_synth_RsuA/RluA"/>
</dbReference>
<accession>A0A4R6Y4L2</accession>
<dbReference type="FunFam" id="3.10.290.10:FF:000003">
    <property type="entry name" value="Pseudouridine synthase"/>
    <property type="match status" value="1"/>
</dbReference>
<comment type="caution">
    <text evidence="8">The sequence shown here is derived from an EMBL/GenBank/DDBJ whole genome shotgun (WGS) entry which is preliminary data.</text>
</comment>
<dbReference type="Pfam" id="PF00849">
    <property type="entry name" value="PseudoU_synth_2"/>
    <property type="match status" value="1"/>
</dbReference>
<dbReference type="Gene3D" id="3.30.70.580">
    <property type="entry name" value="Pseudouridine synthase I, catalytic domain, N-terminal subdomain"/>
    <property type="match status" value="1"/>
</dbReference>
<evidence type="ECO:0000256" key="2">
    <source>
        <dbReference type="ARBA" id="ARBA00022884"/>
    </source>
</evidence>
<dbReference type="PANTHER" id="PTHR47683">
    <property type="entry name" value="PSEUDOURIDINE SYNTHASE FAMILY PROTEIN-RELATED"/>
    <property type="match status" value="1"/>
</dbReference>
<evidence type="ECO:0000256" key="4">
    <source>
        <dbReference type="PROSITE-ProRule" id="PRU00182"/>
    </source>
</evidence>
<name>A0A4R6Y4L2_9BURK</name>
<evidence type="ECO:0000313" key="9">
    <source>
        <dbReference type="Proteomes" id="UP000294480"/>
    </source>
</evidence>
<dbReference type="InterPro" id="IPR050343">
    <property type="entry name" value="RsuA_PseudoU_synthase"/>
</dbReference>
<comment type="similarity">
    <text evidence="1 5">Belongs to the pseudouridine synthase RsuA family.</text>
</comment>
<dbReference type="PANTHER" id="PTHR47683:SF3">
    <property type="entry name" value="RIBOSOMAL LARGE SUBUNIT PSEUDOURIDINE SYNTHASE B"/>
    <property type="match status" value="1"/>
</dbReference>
<dbReference type="InterPro" id="IPR002942">
    <property type="entry name" value="S4_RNA-bd"/>
</dbReference>
<dbReference type="SUPFAM" id="SSF55174">
    <property type="entry name" value="Alpha-L RNA-binding motif"/>
    <property type="match status" value="1"/>
</dbReference>
<dbReference type="Gene3D" id="3.10.290.10">
    <property type="entry name" value="RNA-binding S4 domain"/>
    <property type="match status" value="1"/>
</dbReference>
<dbReference type="AlphaFoldDB" id="A0A4R6Y4L2"/>
<evidence type="ECO:0000256" key="1">
    <source>
        <dbReference type="ARBA" id="ARBA00008348"/>
    </source>
</evidence>
<dbReference type="InterPro" id="IPR020103">
    <property type="entry name" value="PsdUridine_synth_cat_dom_sf"/>
</dbReference>
<keyword evidence="9" id="KW-1185">Reference proteome</keyword>
<dbReference type="InterPro" id="IPR042092">
    <property type="entry name" value="PsdUridine_s_RsuA/RluB/E/F_cat"/>
</dbReference>
<dbReference type="GO" id="GO:0003723">
    <property type="term" value="F:RNA binding"/>
    <property type="evidence" value="ECO:0007669"/>
    <property type="project" value="UniProtKB-KW"/>
</dbReference>
<sequence>MNMSQDNDDLTKVSEAGASISPKKKSTLLRGPHGLRKRRDSHEDLHGSKPTKKSAKPANSQSASIPVRENNVAHTLLEADDALPEQWGWQDKSANKGSRERVGQRLFRAGVRAKGGKERKPQAAEMRLDDDADFDMVEGSVKLQKVLADAGVGSRRDMEELIISGRVSVNGLPAHVGQRIVDEDQVRVNGKLLQRKSLIPTVPRIVIYHKPAGEIVSHSDPEGRPTVFDKLPFTRKGKWLAVGRLDFNTEGLLILTTSGDIANRMMHPRYENEREYAVRVLGEVTREHIDILKKGVQLEDGLAKFSVVDSLGGDGANRWLRVVIGEGRNREVRRMFEALGLTVSRLIRVRFGPVILPSLLKRGRFEEWQRPQVVQLMRELGLNAQVDTAVKHSRGGRGYGGQSGQDNRRDVQIVPENAHLMSAFGVAVVNETGLTGRGRQAQSAGGARGRTHNMRGHASEAHAKDATRSTQPRGPKNTRHVAMDSNSRSTGARSTQAPRRHADSTQAAEVQRSGHASRTARQGGRQGVGTAAGRSGLYGNRRKKSTGTRGDGE</sequence>
<proteinExistence type="inferred from homology"/>
<feature type="region of interest" description="Disordered" evidence="6">
    <location>
        <begin position="1"/>
        <end position="69"/>
    </location>
</feature>
<dbReference type="InterPro" id="IPR018496">
    <property type="entry name" value="PsdUridine_synth_RsuA/RluB_CS"/>
</dbReference>
<gene>
    <name evidence="8" type="ORF">DFR44_1278</name>
</gene>
<dbReference type="GO" id="GO:0005829">
    <property type="term" value="C:cytosol"/>
    <property type="evidence" value="ECO:0007669"/>
    <property type="project" value="UniProtKB-ARBA"/>
</dbReference>
<dbReference type="Proteomes" id="UP000294480">
    <property type="component" value="Unassembled WGS sequence"/>
</dbReference>
<dbReference type="GO" id="GO:0000455">
    <property type="term" value="P:enzyme-directed rRNA pseudouridine synthesis"/>
    <property type="evidence" value="ECO:0007669"/>
    <property type="project" value="UniProtKB-ARBA"/>
</dbReference>
<feature type="compositionally biased region" description="Polar residues" evidence="6">
    <location>
        <begin position="504"/>
        <end position="520"/>
    </location>
</feature>
<reference evidence="8 9" key="1">
    <citation type="submission" date="2019-03" db="EMBL/GenBank/DDBJ databases">
        <title>Genomic Encyclopedia of Type Strains, Phase IV (KMG-IV): sequencing the most valuable type-strain genomes for metagenomic binning, comparative biology and taxonomic classification.</title>
        <authorList>
            <person name="Goeker M."/>
        </authorList>
    </citation>
    <scope>NUCLEOTIDE SEQUENCE [LARGE SCALE GENOMIC DNA]</scope>
    <source>
        <strain evidence="8 9">DSM 102852</strain>
    </source>
</reference>
<evidence type="ECO:0000256" key="5">
    <source>
        <dbReference type="RuleBase" id="RU003887"/>
    </source>
</evidence>
<dbReference type="PROSITE" id="PS50889">
    <property type="entry name" value="S4"/>
    <property type="match status" value="1"/>
</dbReference>
<dbReference type="Pfam" id="PF01479">
    <property type="entry name" value="S4"/>
    <property type="match status" value="1"/>
</dbReference>
<dbReference type="SUPFAM" id="SSF55120">
    <property type="entry name" value="Pseudouridine synthase"/>
    <property type="match status" value="1"/>
</dbReference>
<feature type="compositionally biased region" description="Polar residues" evidence="6">
    <location>
        <begin position="484"/>
        <end position="497"/>
    </location>
</feature>
<keyword evidence="3 5" id="KW-0413">Isomerase</keyword>
<dbReference type="NCBIfam" id="TIGR00093">
    <property type="entry name" value="pseudouridine synthase"/>
    <property type="match status" value="1"/>
</dbReference>
<feature type="compositionally biased region" description="Basic and acidic residues" evidence="6">
    <location>
        <begin position="457"/>
        <end position="467"/>
    </location>
</feature>
<dbReference type="EMBL" id="SNZE01000027">
    <property type="protein sequence ID" value="TDR29049.1"/>
    <property type="molecule type" value="Genomic_DNA"/>
</dbReference>
<dbReference type="Gene3D" id="3.30.70.1560">
    <property type="entry name" value="Alpha-L RNA-binding motif"/>
    <property type="match status" value="1"/>
</dbReference>
<dbReference type="CDD" id="cd00165">
    <property type="entry name" value="S4"/>
    <property type="match status" value="1"/>
</dbReference>
<evidence type="ECO:0000256" key="6">
    <source>
        <dbReference type="SAM" id="MobiDB-lite"/>
    </source>
</evidence>
<feature type="compositionally biased region" description="Basic residues" evidence="6">
    <location>
        <begin position="22"/>
        <end position="39"/>
    </location>
</feature>
<dbReference type="EC" id="5.4.99.-" evidence="5"/>
<dbReference type="FunFam" id="3.30.70.1560:FF:000001">
    <property type="entry name" value="Pseudouridine synthase"/>
    <property type="match status" value="1"/>
</dbReference>
<evidence type="ECO:0000313" key="8">
    <source>
        <dbReference type="EMBL" id="TDR29049.1"/>
    </source>
</evidence>
<dbReference type="InterPro" id="IPR000748">
    <property type="entry name" value="PsdUridine_synth_RsuA/RluB/E/F"/>
</dbReference>
<keyword evidence="2 4" id="KW-0694">RNA-binding</keyword>
<dbReference type="InterPro" id="IPR036986">
    <property type="entry name" value="S4_RNA-bd_sf"/>
</dbReference>
<evidence type="ECO:0000256" key="3">
    <source>
        <dbReference type="ARBA" id="ARBA00023235"/>
    </source>
</evidence>
<dbReference type="InterPro" id="IPR020094">
    <property type="entry name" value="TruA/RsuA/RluB/E/F_N"/>
</dbReference>
<protein>
    <recommendedName>
        <fullName evidence="5">Pseudouridine synthase</fullName>
        <ecNumber evidence="5">5.4.99.-</ecNumber>
    </recommendedName>
</protein>
<evidence type="ECO:0000259" key="7">
    <source>
        <dbReference type="SMART" id="SM00363"/>
    </source>
</evidence>
<feature type="domain" description="RNA-binding S4" evidence="7">
    <location>
        <begin position="141"/>
        <end position="198"/>
    </location>
</feature>
<dbReference type="PROSITE" id="PS01149">
    <property type="entry name" value="PSI_RSU"/>
    <property type="match status" value="1"/>
</dbReference>
<organism evidence="8 9">
    <name type="scientific">Hydromonas duriensis</name>
    <dbReference type="NCBI Taxonomy" id="1527608"/>
    <lineage>
        <taxon>Bacteria</taxon>
        <taxon>Pseudomonadati</taxon>
        <taxon>Pseudomonadota</taxon>
        <taxon>Betaproteobacteria</taxon>
        <taxon>Burkholderiales</taxon>
        <taxon>Burkholderiaceae</taxon>
        <taxon>Hydromonas</taxon>
    </lineage>
</organism>
<feature type="region of interest" description="Disordered" evidence="6">
    <location>
        <begin position="435"/>
        <end position="553"/>
    </location>
</feature>
<dbReference type="CDD" id="cd02556">
    <property type="entry name" value="PseudoU_synth_RluB"/>
    <property type="match status" value="1"/>
</dbReference>